<dbReference type="AlphaFoldDB" id="A0A382EG53"/>
<protein>
    <submittedName>
        <fullName evidence="1">Uncharacterized protein</fullName>
    </submittedName>
</protein>
<gene>
    <name evidence="1" type="ORF">METZ01_LOCUS201805</name>
</gene>
<sequence length="27" mass="2882">MILADLPDSFDMRLGPSSVPPVPVISQ</sequence>
<accession>A0A382EG53</accession>
<organism evidence="1">
    <name type="scientific">marine metagenome</name>
    <dbReference type="NCBI Taxonomy" id="408172"/>
    <lineage>
        <taxon>unclassified sequences</taxon>
        <taxon>metagenomes</taxon>
        <taxon>ecological metagenomes</taxon>
    </lineage>
</organism>
<dbReference type="EMBL" id="UINC01044049">
    <property type="protein sequence ID" value="SVB48951.1"/>
    <property type="molecule type" value="Genomic_DNA"/>
</dbReference>
<proteinExistence type="predicted"/>
<name>A0A382EG53_9ZZZZ</name>
<evidence type="ECO:0000313" key="1">
    <source>
        <dbReference type="EMBL" id="SVB48951.1"/>
    </source>
</evidence>
<reference evidence="1" key="1">
    <citation type="submission" date="2018-05" db="EMBL/GenBank/DDBJ databases">
        <authorList>
            <person name="Lanie J.A."/>
            <person name="Ng W.-L."/>
            <person name="Kazmierczak K.M."/>
            <person name="Andrzejewski T.M."/>
            <person name="Davidsen T.M."/>
            <person name="Wayne K.J."/>
            <person name="Tettelin H."/>
            <person name="Glass J.I."/>
            <person name="Rusch D."/>
            <person name="Podicherti R."/>
            <person name="Tsui H.-C.T."/>
            <person name="Winkler M.E."/>
        </authorList>
    </citation>
    <scope>NUCLEOTIDE SEQUENCE</scope>
</reference>